<dbReference type="EMBL" id="JACHKT010000033">
    <property type="protein sequence ID" value="MBB6004987.1"/>
    <property type="molecule type" value="Genomic_DNA"/>
</dbReference>
<keyword evidence="2" id="KW-1185">Reference proteome</keyword>
<protein>
    <submittedName>
        <fullName evidence="1">Uncharacterized protein</fullName>
    </submittedName>
</protein>
<reference evidence="1 2" key="1">
    <citation type="submission" date="2020-08" db="EMBL/GenBank/DDBJ databases">
        <title>Functional genomics of gut bacteria from endangered species of beetles.</title>
        <authorList>
            <person name="Carlos-Shanley C."/>
        </authorList>
    </citation>
    <scope>NUCLEOTIDE SEQUENCE [LARGE SCALE GENOMIC DNA]</scope>
    <source>
        <strain evidence="1 2">S00070</strain>
    </source>
</reference>
<organism evidence="1 2">
    <name type="scientific">Arcicella rosea</name>
    <dbReference type="NCBI Taxonomy" id="502909"/>
    <lineage>
        <taxon>Bacteria</taxon>
        <taxon>Pseudomonadati</taxon>
        <taxon>Bacteroidota</taxon>
        <taxon>Cytophagia</taxon>
        <taxon>Cytophagales</taxon>
        <taxon>Flectobacillaceae</taxon>
        <taxon>Arcicella</taxon>
    </lineage>
</organism>
<accession>A0A841ELF3</accession>
<dbReference type="AlphaFoldDB" id="A0A841ELF3"/>
<dbReference type="RefSeq" id="WP_221432501.1">
    <property type="nucleotide sequence ID" value="NZ_JACHKT010000033.1"/>
</dbReference>
<sequence>MEKNILYFQVEESELNSNITKEIKTYSVNNPNEQLYIINAPLGEKNILTHIKKMPLLFYHLSTKLYS</sequence>
<gene>
    <name evidence="1" type="ORF">HNP25_003657</name>
</gene>
<comment type="caution">
    <text evidence="1">The sequence shown here is derived from an EMBL/GenBank/DDBJ whole genome shotgun (WGS) entry which is preliminary data.</text>
</comment>
<name>A0A841ELF3_9BACT</name>
<evidence type="ECO:0000313" key="2">
    <source>
        <dbReference type="Proteomes" id="UP000524404"/>
    </source>
</evidence>
<dbReference type="Proteomes" id="UP000524404">
    <property type="component" value="Unassembled WGS sequence"/>
</dbReference>
<evidence type="ECO:0000313" key="1">
    <source>
        <dbReference type="EMBL" id="MBB6004987.1"/>
    </source>
</evidence>
<proteinExistence type="predicted"/>